<dbReference type="InterPro" id="IPR009057">
    <property type="entry name" value="Homeodomain-like_sf"/>
</dbReference>
<accession>A0A810L939</accession>
<dbReference type="InterPro" id="IPR050109">
    <property type="entry name" value="HTH-type_TetR-like_transc_reg"/>
</dbReference>
<dbReference type="EMBL" id="AP023354">
    <property type="protein sequence ID" value="BCJ31759.1"/>
    <property type="molecule type" value="Genomic_DNA"/>
</dbReference>
<dbReference type="Pfam" id="PF00440">
    <property type="entry name" value="TetR_N"/>
    <property type="match status" value="1"/>
</dbReference>
<dbReference type="PANTHER" id="PTHR30055:SF234">
    <property type="entry name" value="HTH-TYPE TRANSCRIPTIONAL REGULATOR BETI"/>
    <property type="match status" value="1"/>
</dbReference>
<keyword evidence="3" id="KW-0804">Transcription</keyword>
<dbReference type="PANTHER" id="PTHR30055">
    <property type="entry name" value="HTH-TYPE TRANSCRIPTIONAL REGULATOR RUTR"/>
    <property type="match status" value="1"/>
</dbReference>
<evidence type="ECO:0000256" key="2">
    <source>
        <dbReference type="ARBA" id="ARBA00023125"/>
    </source>
</evidence>
<feature type="DNA-binding region" description="H-T-H motif" evidence="4">
    <location>
        <begin position="36"/>
        <end position="55"/>
    </location>
</feature>
<dbReference type="InterPro" id="IPR001647">
    <property type="entry name" value="HTH_TetR"/>
</dbReference>
<dbReference type="KEGG" id="aser:Asera_58670"/>
<dbReference type="AlphaFoldDB" id="A0A810L939"/>
<dbReference type="PROSITE" id="PS50977">
    <property type="entry name" value="HTH_TETR_2"/>
    <property type="match status" value="1"/>
</dbReference>
<dbReference type="GO" id="GO:0003700">
    <property type="term" value="F:DNA-binding transcription factor activity"/>
    <property type="evidence" value="ECO:0007669"/>
    <property type="project" value="TreeGrafter"/>
</dbReference>
<dbReference type="SUPFAM" id="SSF46689">
    <property type="entry name" value="Homeodomain-like"/>
    <property type="match status" value="1"/>
</dbReference>
<reference evidence="6" key="1">
    <citation type="submission" date="2020-08" db="EMBL/GenBank/DDBJ databases">
        <title>Whole genome shotgun sequence of Actinocatenispora sera NBRC 101916.</title>
        <authorList>
            <person name="Komaki H."/>
            <person name="Tamura T."/>
        </authorList>
    </citation>
    <scope>NUCLEOTIDE SEQUENCE</scope>
    <source>
        <strain evidence="6">NBRC 101916</strain>
    </source>
</reference>
<keyword evidence="7" id="KW-1185">Reference proteome</keyword>
<dbReference type="Pfam" id="PF17933">
    <property type="entry name" value="TetR_C_25"/>
    <property type="match status" value="1"/>
</dbReference>
<gene>
    <name evidence="6" type="ORF">Asera_58670</name>
</gene>
<dbReference type="Proteomes" id="UP000680750">
    <property type="component" value="Chromosome"/>
</dbReference>
<evidence type="ECO:0000256" key="4">
    <source>
        <dbReference type="PROSITE-ProRule" id="PRU00335"/>
    </source>
</evidence>
<sequence>MLNMSSIVGEGDLTAKANIRNAALRLFAERGHDAVTVREIAAAAGVSPALVVHHFGSKEGLRAAVDDHAGQAFDSLFAMDEKDLTEAVTGDNWVSVAEMFARAFPHGSPLPAYLRRLLLVGDPAGAALFGRWVALTRRMLDAMTALGAVRSAQDPAILATFLLVNDLALVLLRNQIAAAIGVDPLTPDGIARWTREVTAVYTRGVFVAPGEESS</sequence>
<dbReference type="GO" id="GO:0000976">
    <property type="term" value="F:transcription cis-regulatory region binding"/>
    <property type="evidence" value="ECO:0007669"/>
    <property type="project" value="TreeGrafter"/>
</dbReference>
<dbReference type="InterPro" id="IPR041484">
    <property type="entry name" value="TetR_C_25"/>
</dbReference>
<organism evidence="6 7">
    <name type="scientific">Actinocatenispora sera</name>
    <dbReference type="NCBI Taxonomy" id="390989"/>
    <lineage>
        <taxon>Bacteria</taxon>
        <taxon>Bacillati</taxon>
        <taxon>Actinomycetota</taxon>
        <taxon>Actinomycetes</taxon>
        <taxon>Micromonosporales</taxon>
        <taxon>Micromonosporaceae</taxon>
        <taxon>Actinocatenispora</taxon>
    </lineage>
</organism>
<dbReference type="Gene3D" id="1.10.357.10">
    <property type="entry name" value="Tetracycline Repressor, domain 2"/>
    <property type="match status" value="1"/>
</dbReference>
<evidence type="ECO:0000313" key="7">
    <source>
        <dbReference type="Proteomes" id="UP000680750"/>
    </source>
</evidence>
<evidence type="ECO:0000259" key="5">
    <source>
        <dbReference type="PROSITE" id="PS50977"/>
    </source>
</evidence>
<protein>
    <recommendedName>
        <fullName evidence="5">HTH tetR-type domain-containing protein</fullName>
    </recommendedName>
</protein>
<feature type="domain" description="HTH tetR-type" evidence="5">
    <location>
        <begin position="13"/>
        <end position="73"/>
    </location>
</feature>
<evidence type="ECO:0000256" key="3">
    <source>
        <dbReference type="ARBA" id="ARBA00023163"/>
    </source>
</evidence>
<keyword evidence="2 4" id="KW-0238">DNA-binding</keyword>
<keyword evidence="1" id="KW-0805">Transcription regulation</keyword>
<evidence type="ECO:0000313" key="6">
    <source>
        <dbReference type="EMBL" id="BCJ31759.1"/>
    </source>
</evidence>
<proteinExistence type="predicted"/>
<name>A0A810L939_9ACTN</name>
<evidence type="ECO:0000256" key="1">
    <source>
        <dbReference type="ARBA" id="ARBA00023015"/>
    </source>
</evidence>
<dbReference type="PRINTS" id="PR00455">
    <property type="entry name" value="HTHTETR"/>
</dbReference>